<keyword evidence="2" id="KW-0813">Transport</keyword>
<feature type="region of interest" description="Disordered" evidence="5">
    <location>
        <begin position="225"/>
        <end position="245"/>
    </location>
</feature>
<evidence type="ECO:0000313" key="7">
    <source>
        <dbReference type="EMBL" id="NKY01843.1"/>
    </source>
</evidence>
<evidence type="ECO:0000259" key="6">
    <source>
        <dbReference type="PROSITE" id="PS50893"/>
    </source>
</evidence>
<feature type="domain" description="ABC transporter" evidence="6">
    <location>
        <begin position="5"/>
        <end position="243"/>
    </location>
</feature>
<dbReference type="InterPro" id="IPR017871">
    <property type="entry name" value="ABC_transporter-like_CS"/>
</dbReference>
<dbReference type="InterPro" id="IPR003593">
    <property type="entry name" value="AAA+_ATPase"/>
</dbReference>
<feature type="domain" description="ABC transporter" evidence="6">
    <location>
        <begin position="252"/>
        <end position="481"/>
    </location>
</feature>
<dbReference type="PANTHER" id="PTHR43776:SF7">
    <property type="entry name" value="D,D-DIPEPTIDE TRANSPORT ATP-BINDING PROTEIN DDPF-RELATED"/>
    <property type="match status" value="1"/>
</dbReference>
<comment type="similarity">
    <text evidence="1">Belongs to the ABC transporter superfamily.</text>
</comment>
<reference evidence="7 8" key="1">
    <citation type="submission" date="2020-04" db="EMBL/GenBank/DDBJ databases">
        <title>MicrobeNet Type strains.</title>
        <authorList>
            <person name="Nicholson A.C."/>
        </authorList>
    </citation>
    <scope>NUCLEOTIDE SEQUENCE [LARGE SCALE GENOMIC DNA]</scope>
    <source>
        <strain evidence="7 8">ATCC BAA-14</strain>
    </source>
</reference>
<evidence type="ECO:0000256" key="2">
    <source>
        <dbReference type="ARBA" id="ARBA00022448"/>
    </source>
</evidence>
<dbReference type="Pfam" id="PF00005">
    <property type="entry name" value="ABC_tran"/>
    <property type="match status" value="2"/>
</dbReference>
<keyword evidence="3" id="KW-0547">Nucleotide-binding</keyword>
<dbReference type="SMART" id="SM00382">
    <property type="entry name" value="AAA"/>
    <property type="match status" value="2"/>
</dbReference>
<accession>A0A846WM17</accession>
<keyword evidence="4 7" id="KW-0067">ATP-binding</keyword>
<name>A0A846WM17_9ACTN</name>
<dbReference type="Gene3D" id="3.40.50.300">
    <property type="entry name" value="P-loop containing nucleotide triphosphate hydrolases"/>
    <property type="match status" value="2"/>
</dbReference>
<dbReference type="InterPro" id="IPR050319">
    <property type="entry name" value="ABC_transp_ATP-bind"/>
</dbReference>
<evidence type="ECO:0000256" key="3">
    <source>
        <dbReference type="ARBA" id="ARBA00022741"/>
    </source>
</evidence>
<dbReference type="CDD" id="cd03257">
    <property type="entry name" value="ABC_NikE_OppD_transporters"/>
    <property type="match status" value="1"/>
</dbReference>
<comment type="caution">
    <text evidence="7">The sequence shown here is derived from an EMBL/GenBank/DDBJ whole genome shotgun (WGS) entry which is preliminary data.</text>
</comment>
<dbReference type="SUPFAM" id="SSF52540">
    <property type="entry name" value="P-loop containing nucleoside triphosphate hydrolases"/>
    <property type="match status" value="2"/>
</dbReference>
<dbReference type="EMBL" id="JAAXPC010000004">
    <property type="protein sequence ID" value="NKY01843.1"/>
    <property type="molecule type" value="Genomic_DNA"/>
</dbReference>
<dbReference type="GO" id="GO:0005524">
    <property type="term" value="F:ATP binding"/>
    <property type="evidence" value="ECO:0007669"/>
    <property type="project" value="UniProtKB-KW"/>
</dbReference>
<dbReference type="PROSITE" id="PS50893">
    <property type="entry name" value="ABC_TRANSPORTER_2"/>
    <property type="match status" value="2"/>
</dbReference>
<dbReference type="PANTHER" id="PTHR43776">
    <property type="entry name" value="TRANSPORT ATP-BINDING PROTEIN"/>
    <property type="match status" value="1"/>
</dbReference>
<dbReference type="Proteomes" id="UP000563898">
    <property type="component" value="Unassembled WGS sequence"/>
</dbReference>
<evidence type="ECO:0000256" key="5">
    <source>
        <dbReference type="SAM" id="MobiDB-lite"/>
    </source>
</evidence>
<dbReference type="RefSeq" id="WP_006371797.1">
    <property type="nucleotide sequence ID" value="NZ_JAAXPC010000004.1"/>
</dbReference>
<dbReference type="InterPro" id="IPR027417">
    <property type="entry name" value="P-loop_NTPase"/>
</dbReference>
<dbReference type="PROSITE" id="PS00211">
    <property type="entry name" value="ABC_TRANSPORTER_1"/>
    <property type="match status" value="2"/>
</dbReference>
<protein>
    <submittedName>
        <fullName evidence="7">ABC transporter ATP-binding protein</fullName>
    </submittedName>
</protein>
<proteinExistence type="inferred from homology"/>
<gene>
    <name evidence="7" type="ORF">HGA05_09690</name>
</gene>
<organism evidence="7 8">
    <name type="scientific">Gordonia polyisoprenivorans</name>
    <dbReference type="NCBI Taxonomy" id="84595"/>
    <lineage>
        <taxon>Bacteria</taxon>
        <taxon>Bacillati</taxon>
        <taxon>Actinomycetota</taxon>
        <taxon>Actinomycetes</taxon>
        <taxon>Mycobacteriales</taxon>
        <taxon>Gordoniaceae</taxon>
        <taxon>Gordonia</taxon>
    </lineage>
</organism>
<evidence type="ECO:0000313" key="8">
    <source>
        <dbReference type="Proteomes" id="UP000563898"/>
    </source>
</evidence>
<sequence>MTASIEVEHFSVYLPQQPNPVLEATSLVCNPGTITTLSGPSGSGKTTLMKALAGALPPRARHEGTLSVLGTDVLELSASDLRAFRRENVAYVGQDPGSALNPVFTVRTLLTEVQEPHAAMSWRESLGVVGLSDELRSRRPGELSGGQQRRVALARALVRGVKVLLVDEPFAGLHPGARADIRQLLISLCQSIDVSVLVSGHDMSLLNAMSDNHVRLQHIRRARSSSGVTADGASGLAQDDSRLPSQDAVPSLTAQAVSVSRGNSAILDEVSFSASDGVLTALVGKSGAGKSILARVLVGLESTATGEIHLDGEALACTSRPRSTRGRIQLVPQNPLASLNPRHTIGQTLNRALYRAHTARRRRSQRDGEVATLLADVGLPADFHQRHPHELSGGQRQRVAIARALAARPRVLICDEITSALDTETAHDVMDLIAEVAAQRRMAVVVISHDIDLLERYATTGFLIEQGRITAHGPIRTLLGV</sequence>
<dbReference type="GO" id="GO:0055085">
    <property type="term" value="P:transmembrane transport"/>
    <property type="evidence" value="ECO:0007669"/>
    <property type="project" value="UniProtKB-ARBA"/>
</dbReference>
<evidence type="ECO:0000256" key="1">
    <source>
        <dbReference type="ARBA" id="ARBA00005417"/>
    </source>
</evidence>
<evidence type="ECO:0000256" key="4">
    <source>
        <dbReference type="ARBA" id="ARBA00022840"/>
    </source>
</evidence>
<dbReference type="AlphaFoldDB" id="A0A846WM17"/>
<dbReference type="InterPro" id="IPR003439">
    <property type="entry name" value="ABC_transporter-like_ATP-bd"/>
</dbReference>
<dbReference type="GO" id="GO:0016887">
    <property type="term" value="F:ATP hydrolysis activity"/>
    <property type="evidence" value="ECO:0007669"/>
    <property type="project" value="InterPro"/>
</dbReference>